<dbReference type="AlphaFoldDB" id="A0A4R0R3V7"/>
<evidence type="ECO:0000256" key="1">
    <source>
        <dbReference type="SAM" id="MobiDB-lite"/>
    </source>
</evidence>
<protein>
    <submittedName>
        <fullName evidence="2">Uncharacterized protein</fullName>
    </submittedName>
</protein>
<dbReference type="OrthoDB" id="2590867at2759"/>
<feature type="region of interest" description="Disordered" evidence="1">
    <location>
        <begin position="39"/>
        <end position="216"/>
    </location>
</feature>
<accession>A0A4R0R3V7</accession>
<feature type="compositionally biased region" description="Basic and acidic residues" evidence="1">
    <location>
        <begin position="172"/>
        <end position="186"/>
    </location>
</feature>
<evidence type="ECO:0000313" key="2">
    <source>
        <dbReference type="EMBL" id="TCD61930.1"/>
    </source>
</evidence>
<dbReference type="Proteomes" id="UP000292702">
    <property type="component" value="Unassembled WGS sequence"/>
</dbReference>
<feature type="compositionally biased region" description="Basic and acidic residues" evidence="1">
    <location>
        <begin position="58"/>
        <end position="68"/>
    </location>
</feature>
<comment type="caution">
    <text evidence="2">The sequence shown here is derived from an EMBL/GenBank/DDBJ whole genome shotgun (WGS) entry which is preliminary data.</text>
</comment>
<proteinExistence type="predicted"/>
<feature type="compositionally biased region" description="Low complexity" evidence="1">
    <location>
        <begin position="130"/>
        <end position="142"/>
    </location>
</feature>
<sequence>MAANAGSNLGEKVKGAFESVWDAGESIRVSAMDFVDAATGTSGRHENTPRYSQHHNTHTRERDYDRHSVSPRAPHSVPPAPNLPARNVEESGPFTTTGSAPGTQSSDARNASPSPTLVESKPPTRARTGSASAATQSSSYASDVQGGNEKRGLGSMTVSAADARKAAQAQIDAREKAHVSPKEEKQSTNANTQPVASTSQSWPGDDGTSTSKSDAQ</sequence>
<dbReference type="EMBL" id="RWJN01000417">
    <property type="protein sequence ID" value="TCD61930.1"/>
    <property type="molecule type" value="Genomic_DNA"/>
</dbReference>
<feature type="compositionally biased region" description="Polar residues" evidence="1">
    <location>
        <begin position="93"/>
        <end position="117"/>
    </location>
</feature>
<evidence type="ECO:0000313" key="3">
    <source>
        <dbReference type="Proteomes" id="UP000292702"/>
    </source>
</evidence>
<feature type="compositionally biased region" description="Polar residues" evidence="1">
    <location>
        <begin position="187"/>
        <end position="216"/>
    </location>
</feature>
<reference evidence="2 3" key="1">
    <citation type="submission" date="2018-11" db="EMBL/GenBank/DDBJ databases">
        <title>Genome assembly of Steccherinum ochraceum LE-BIN_3174, the white-rot fungus of the Steccherinaceae family (The Residual Polyporoid clade, Polyporales, Basidiomycota).</title>
        <authorList>
            <person name="Fedorova T.V."/>
            <person name="Glazunova O.A."/>
            <person name="Landesman E.O."/>
            <person name="Moiseenko K.V."/>
            <person name="Psurtseva N.V."/>
            <person name="Savinova O.S."/>
            <person name="Shakhova N.V."/>
            <person name="Tyazhelova T.V."/>
            <person name="Vasina D.V."/>
        </authorList>
    </citation>
    <scope>NUCLEOTIDE SEQUENCE [LARGE SCALE GENOMIC DNA]</scope>
    <source>
        <strain evidence="2 3">LE-BIN_3174</strain>
    </source>
</reference>
<organism evidence="2 3">
    <name type="scientific">Steccherinum ochraceum</name>
    <dbReference type="NCBI Taxonomy" id="92696"/>
    <lineage>
        <taxon>Eukaryota</taxon>
        <taxon>Fungi</taxon>
        <taxon>Dikarya</taxon>
        <taxon>Basidiomycota</taxon>
        <taxon>Agaricomycotina</taxon>
        <taxon>Agaricomycetes</taxon>
        <taxon>Polyporales</taxon>
        <taxon>Steccherinaceae</taxon>
        <taxon>Steccherinum</taxon>
    </lineage>
</organism>
<gene>
    <name evidence="2" type="ORF">EIP91_007698</name>
</gene>
<name>A0A4R0R3V7_9APHY</name>
<keyword evidence="3" id="KW-1185">Reference proteome</keyword>